<sequence length="129" mass="15266">MVRDLNFLLDGLPEKGWRPGIYAVAAYRNLGIEQLYDAIQKHKNYLLQSGQWMEKRYRRREVTCISLVEDRIKRYIQRRIEEVKGFNNLMEKVKRGELDPYTGADQLTKKLIGVIANENFMQEGKDQNE</sequence>
<evidence type="ECO:0000313" key="1">
    <source>
        <dbReference type="EMBL" id="OAT79495.1"/>
    </source>
</evidence>
<dbReference type="STRING" id="1838280.A6M21_15735"/>
<keyword evidence="2" id="KW-1185">Reference proteome</keyword>
<gene>
    <name evidence="1" type="ORF">A6M21_15735</name>
</gene>
<reference evidence="1 2" key="1">
    <citation type="submission" date="2016-04" db="EMBL/GenBank/DDBJ databases">
        <authorList>
            <person name="Evans L.H."/>
            <person name="Alamgir A."/>
            <person name="Owens N."/>
            <person name="Weber N.D."/>
            <person name="Virtaneva K."/>
            <person name="Barbian K."/>
            <person name="Babar A."/>
            <person name="Rosenke K."/>
        </authorList>
    </citation>
    <scope>NUCLEOTIDE SEQUENCE [LARGE SCALE GENOMIC DNA]</scope>
    <source>
        <strain evidence="1 2">LMa1</strain>
    </source>
</reference>
<organism evidence="1 2">
    <name type="scientific">Desulfotomaculum copahuensis</name>
    <dbReference type="NCBI Taxonomy" id="1838280"/>
    <lineage>
        <taxon>Bacteria</taxon>
        <taxon>Bacillati</taxon>
        <taxon>Bacillota</taxon>
        <taxon>Clostridia</taxon>
        <taxon>Eubacteriales</taxon>
        <taxon>Desulfotomaculaceae</taxon>
        <taxon>Desulfotomaculum</taxon>
    </lineage>
</organism>
<accession>A0A1B7LB00</accession>
<evidence type="ECO:0000313" key="2">
    <source>
        <dbReference type="Proteomes" id="UP000078532"/>
    </source>
</evidence>
<dbReference type="Pfam" id="PF03308">
    <property type="entry name" value="MeaB"/>
    <property type="match status" value="1"/>
</dbReference>
<protein>
    <submittedName>
        <fullName evidence="1">Uncharacterized protein</fullName>
    </submittedName>
</protein>
<dbReference type="EMBL" id="LYVF01000194">
    <property type="protein sequence ID" value="OAT79495.1"/>
    <property type="molecule type" value="Genomic_DNA"/>
</dbReference>
<comment type="caution">
    <text evidence="1">The sequence shown here is derived from an EMBL/GenBank/DDBJ whole genome shotgun (WGS) entry which is preliminary data.</text>
</comment>
<proteinExistence type="predicted"/>
<dbReference type="SUPFAM" id="SSF52540">
    <property type="entry name" value="P-loop containing nucleoside triphosphate hydrolases"/>
    <property type="match status" value="1"/>
</dbReference>
<dbReference type="InterPro" id="IPR027417">
    <property type="entry name" value="P-loop_NTPase"/>
</dbReference>
<dbReference type="Proteomes" id="UP000078532">
    <property type="component" value="Unassembled WGS sequence"/>
</dbReference>
<dbReference type="AlphaFoldDB" id="A0A1B7LB00"/>
<name>A0A1B7LB00_9FIRM</name>